<dbReference type="InterPro" id="IPR029058">
    <property type="entry name" value="AB_hydrolase_fold"/>
</dbReference>
<dbReference type="Pfam" id="PF00561">
    <property type="entry name" value="Abhydrolase_1"/>
    <property type="match status" value="1"/>
</dbReference>
<organism evidence="4 5">
    <name type="scientific">Leptospira inadai serovar Lyme</name>
    <dbReference type="NCBI Taxonomy" id="293084"/>
    <lineage>
        <taxon>Bacteria</taxon>
        <taxon>Pseudomonadati</taxon>
        <taxon>Spirochaetota</taxon>
        <taxon>Spirochaetia</taxon>
        <taxon>Leptospirales</taxon>
        <taxon>Leptospiraceae</taxon>
        <taxon>Leptospira</taxon>
    </lineage>
</organism>
<feature type="domain" description="AB hydrolase-1" evidence="3">
    <location>
        <begin position="28"/>
        <end position="139"/>
    </location>
</feature>
<proteinExistence type="inferred from homology"/>
<gene>
    <name evidence="4" type="ORF">BES34_020710</name>
</gene>
<accession>A0ABX4YCU8</accession>
<keyword evidence="1 4" id="KW-0378">Hydrolase</keyword>
<comment type="similarity">
    <text evidence="2">Belongs to the AB hydrolase superfamily. FUS2 hydrolase family.</text>
</comment>
<evidence type="ECO:0000259" key="3">
    <source>
        <dbReference type="Pfam" id="PF00561"/>
    </source>
</evidence>
<dbReference type="Gene3D" id="3.40.50.1820">
    <property type="entry name" value="alpha/beta hydrolase"/>
    <property type="match status" value="1"/>
</dbReference>
<name>A0ABX4YCU8_9LEPT</name>
<evidence type="ECO:0000256" key="1">
    <source>
        <dbReference type="ARBA" id="ARBA00022801"/>
    </source>
</evidence>
<dbReference type="SUPFAM" id="SSF53474">
    <property type="entry name" value="alpha/beta-Hydrolases"/>
    <property type="match status" value="1"/>
</dbReference>
<dbReference type="GO" id="GO:0016787">
    <property type="term" value="F:hydrolase activity"/>
    <property type="evidence" value="ECO:0007669"/>
    <property type="project" value="UniProtKB-KW"/>
</dbReference>
<evidence type="ECO:0000256" key="2">
    <source>
        <dbReference type="ARBA" id="ARBA00038115"/>
    </source>
</evidence>
<evidence type="ECO:0000313" key="4">
    <source>
        <dbReference type="EMBL" id="PNV71785.1"/>
    </source>
</evidence>
<dbReference type="PANTHER" id="PTHR22946">
    <property type="entry name" value="DIENELACTONE HYDROLASE DOMAIN-CONTAINING PROTEIN-RELATED"/>
    <property type="match status" value="1"/>
</dbReference>
<dbReference type="RefSeq" id="WP_010414021.1">
    <property type="nucleotide sequence ID" value="NZ_MCRM02000039.1"/>
</dbReference>
<evidence type="ECO:0000313" key="5">
    <source>
        <dbReference type="Proteomes" id="UP000094669"/>
    </source>
</evidence>
<keyword evidence="5" id="KW-1185">Reference proteome</keyword>
<dbReference type="InterPro" id="IPR050261">
    <property type="entry name" value="FrsA_esterase"/>
</dbReference>
<dbReference type="Proteomes" id="UP000094669">
    <property type="component" value="Unassembled WGS sequence"/>
</dbReference>
<dbReference type="EMBL" id="MCRM02000039">
    <property type="protein sequence ID" value="PNV71785.1"/>
    <property type="molecule type" value="Genomic_DNA"/>
</dbReference>
<sequence>MKEVPKEFLSNGTICRGTLYLPDIKKPPVIVMGHGIGAERRFRLPDYAKKFCETGFAVFLFDYRNFGESEGLPRNLINPYRHVHDFLEAIRFVKSLQEVDGEKLGIWGTSFGGGHVLVVGAKSSDVKAVVSQVPFVDGISTTNSFPISYQILGLLHGLSDIIKSLFFLSPHTVPIVAHPGTFALMNTEDSYFGYTRLIEKGANWVNEAPARICLLLPTYRPTAYAKKIKAPVLMQIAKGDSLIPYEAAIKTSRKIARCKTTLLDMGHFEPYFGNLFEQTIREQIEFFKETLK</sequence>
<protein>
    <submittedName>
        <fullName evidence="4">Alpha/beta hydrolase</fullName>
    </submittedName>
</protein>
<dbReference type="Gene3D" id="1.10.10.800">
    <property type="match status" value="1"/>
</dbReference>
<dbReference type="PANTHER" id="PTHR22946:SF9">
    <property type="entry name" value="POLYKETIDE TRANSFERASE AF380"/>
    <property type="match status" value="1"/>
</dbReference>
<comment type="caution">
    <text evidence="4">The sequence shown here is derived from an EMBL/GenBank/DDBJ whole genome shotgun (WGS) entry which is preliminary data.</text>
</comment>
<dbReference type="InterPro" id="IPR000073">
    <property type="entry name" value="AB_hydrolase_1"/>
</dbReference>
<reference evidence="4" key="1">
    <citation type="submission" date="2018-01" db="EMBL/GenBank/DDBJ databases">
        <title>Genomic characterization of Leptospira inadai serogroup Lyme isolated from captured rat in Brazil and comparative analysis with human reference strain.</title>
        <authorList>
            <person name="Moreno L.Z."/>
            <person name="Loureiro A.P."/>
            <person name="Miraglia F."/>
            <person name="Kremer F.S."/>
            <person name="Eslabao M.R."/>
            <person name="Dellagostin O.A."/>
            <person name="Lilenbaum W."/>
            <person name="Moreno A.M."/>
        </authorList>
    </citation>
    <scope>NUCLEOTIDE SEQUENCE [LARGE SCALE GENOMIC DNA]</scope>
    <source>
        <strain evidence="4">M34/99</strain>
    </source>
</reference>